<dbReference type="AlphaFoldDB" id="A0A0G4GFN2"/>
<organism evidence="2 3">
    <name type="scientific">Vitrella brassicaformis (strain CCMP3155)</name>
    <dbReference type="NCBI Taxonomy" id="1169540"/>
    <lineage>
        <taxon>Eukaryota</taxon>
        <taxon>Sar</taxon>
        <taxon>Alveolata</taxon>
        <taxon>Colpodellida</taxon>
        <taxon>Vitrellaceae</taxon>
        <taxon>Vitrella</taxon>
    </lineage>
</organism>
<feature type="compositionally biased region" description="Low complexity" evidence="1">
    <location>
        <begin position="227"/>
        <end position="238"/>
    </location>
</feature>
<dbReference type="EMBL" id="CDMY01000651">
    <property type="protein sequence ID" value="CEM28341.1"/>
    <property type="molecule type" value="Genomic_DNA"/>
</dbReference>
<reference evidence="2 3" key="1">
    <citation type="submission" date="2014-11" db="EMBL/GenBank/DDBJ databases">
        <authorList>
            <person name="Zhu J."/>
            <person name="Qi W."/>
            <person name="Song R."/>
        </authorList>
    </citation>
    <scope>NUCLEOTIDE SEQUENCE [LARGE SCALE GENOMIC DNA]</scope>
</reference>
<evidence type="ECO:0000313" key="2">
    <source>
        <dbReference type="EMBL" id="CEM28341.1"/>
    </source>
</evidence>
<proteinExistence type="predicted"/>
<dbReference type="InParanoid" id="A0A0G4GFN2"/>
<evidence type="ECO:0000256" key="1">
    <source>
        <dbReference type="SAM" id="MobiDB-lite"/>
    </source>
</evidence>
<dbReference type="Proteomes" id="UP000041254">
    <property type="component" value="Unassembled WGS sequence"/>
</dbReference>
<feature type="region of interest" description="Disordered" evidence="1">
    <location>
        <begin position="223"/>
        <end position="267"/>
    </location>
</feature>
<protein>
    <recommendedName>
        <fullName evidence="4">GAF domain-containing protein</fullName>
    </recommendedName>
</protein>
<keyword evidence="3" id="KW-1185">Reference proteome</keyword>
<evidence type="ECO:0000313" key="3">
    <source>
        <dbReference type="Proteomes" id="UP000041254"/>
    </source>
</evidence>
<accession>A0A0G4GFN2</accession>
<feature type="region of interest" description="Disordered" evidence="1">
    <location>
        <begin position="336"/>
        <end position="384"/>
    </location>
</feature>
<evidence type="ECO:0008006" key="4">
    <source>
        <dbReference type="Google" id="ProtNLM"/>
    </source>
</evidence>
<gene>
    <name evidence="2" type="ORF">Vbra_354</name>
</gene>
<name>A0A0G4GFN2_VITBC</name>
<dbReference type="VEuPathDB" id="CryptoDB:Vbra_354"/>
<sequence length="403" mass="42975">MATQKKSGATVGGWGWGGAHEGEQGFTSEDEELLRCFGLAAGVLMQKVEAIEKTTIQNQKMKDAVELALKLCPPFLVDRFHIDRFFRFANGERVAFDEFRGLAGAVLYDGRQMCVPQANADDRFDAGVDLDVPLGMSVVPIKLTDDPSAVVKGCLQVAHPRGAVEHHTGRSAVDRDILSYLVRLIAAVIDMLWHSTRGNEPLSKMALETPAPAQRRKTAHFYRSATLGHPSSSPLSPLRDSRRGSSSNKEDSDDSGSDKATSGPRPNELAFSFEISLPSPPEELRPEALPEGRDIRLSTGGDSCSTPLTSPFCSPVPHLHTRGLDDLRLSAVDATSAADGQGDGNGTQPPPVHARGPCLSTPSPLDSYFRSESGAAGAPPPAEDLSELIVSRGSLSVSSSDPA</sequence>